<keyword evidence="3" id="KW-1003">Cell membrane</keyword>
<evidence type="ECO:0000256" key="4">
    <source>
        <dbReference type="ARBA" id="ARBA00022692"/>
    </source>
</evidence>
<reference evidence="8 9" key="1">
    <citation type="submission" date="2020-04" db="EMBL/GenBank/DDBJ databases">
        <authorList>
            <person name="Zheng R.K."/>
            <person name="Sun C.M."/>
        </authorList>
    </citation>
    <scope>NUCLEOTIDE SEQUENCE [LARGE SCALE GENOMIC DNA]</scope>
    <source>
        <strain evidence="9">zrk29</strain>
    </source>
</reference>
<dbReference type="EMBL" id="CP051151">
    <property type="protein sequence ID" value="QLY39963.1"/>
    <property type="molecule type" value="Genomic_DNA"/>
</dbReference>
<comment type="subcellular location">
    <subcellularLocation>
        <location evidence="1">Cell membrane</location>
        <topology evidence="1">Multi-pass membrane protein</topology>
    </subcellularLocation>
</comment>
<proteinExistence type="inferred from homology"/>
<dbReference type="AlphaFoldDB" id="A0A7L6N1C9"/>
<dbReference type="Proteomes" id="UP000512167">
    <property type="component" value="Chromosome"/>
</dbReference>
<accession>A0A7L6N1C9</accession>
<keyword evidence="5 7" id="KW-1133">Transmembrane helix</keyword>
<dbReference type="Pfam" id="PF03773">
    <property type="entry name" value="ArsP_1"/>
    <property type="match status" value="1"/>
</dbReference>
<feature type="transmembrane region" description="Helical" evidence="7">
    <location>
        <begin position="113"/>
        <end position="133"/>
    </location>
</feature>
<dbReference type="RefSeq" id="WP_312032456.1">
    <property type="nucleotide sequence ID" value="NZ_CP051151.1"/>
</dbReference>
<gene>
    <name evidence="8" type="ORF">HF295_03455</name>
</gene>
<protein>
    <submittedName>
        <fullName evidence="8">Permease</fullName>
    </submittedName>
</protein>
<dbReference type="GO" id="GO:0005886">
    <property type="term" value="C:plasma membrane"/>
    <property type="evidence" value="ECO:0007669"/>
    <property type="project" value="UniProtKB-SubCell"/>
</dbReference>
<sequence>MMVFIKKNKFLVLSVIVLIVITFIDIKLTYKALENSYKQILSMLMIVPPIFILIGLFDVWIPRETIIKLMGEGSKTKGMVLAFVLGAFSAGPTLIAFPIAMMMLKKGAKYSNVIFFLMVWSSLKLPIVFYQITTLGLKFSLIINVTMIIVFIISALLVDKVFTKDEKLIFNEKAQDYSK</sequence>
<evidence type="ECO:0000313" key="9">
    <source>
        <dbReference type="Proteomes" id="UP000512167"/>
    </source>
</evidence>
<evidence type="ECO:0000256" key="6">
    <source>
        <dbReference type="ARBA" id="ARBA00023136"/>
    </source>
</evidence>
<evidence type="ECO:0000256" key="2">
    <source>
        <dbReference type="ARBA" id="ARBA00006386"/>
    </source>
</evidence>
<evidence type="ECO:0000256" key="1">
    <source>
        <dbReference type="ARBA" id="ARBA00004651"/>
    </source>
</evidence>
<evidence type="ECO:0000256" key="5">
    <source>
        <dbReference type="ARBA" id="ARBA00022989"/>
    </source>
</evidence>
<dbReference type="KEGG" id="tbk:HF295_03455"/>
<evidence type="ECO:0000256" key="7">
    <source>
        <dbReference type="SAM" id="Phobius"/>
    </source>
</evidence>
<keyword evidence="4 7" id="KW-0812">Transmembrane</keyword>
<feature type="transmembrane region" description="Helical" evidence="7">
    <location>
        <begin position="40"/>
        <end position="61"/>
    </location>
</feature>
<evidence type="ECO:0000256" key="3">
    <source>
        <dbReference type="ARBA" id="ARBA00022475"/>
    </source>
</evidence>
<name>A0A7L6N1C9_9MOLU</name>
<comment type="similarity">
    <text evidence="2">Belongs to the UPF0718 family.</text>
</comment>
<feature type="transmembrane region" description="Helical" evidence="7">
    <location>
        <begin position="81"/>
        <end position="101"/>
    </location>
</feature>
<keyword evidence="9" id="KW-1185">Reference proteome</keyword>
<keyword evidence="6 7" id="KW-0472">Membrane</keyword>
<dbReference type="InterPro" id="IPR005524">
    <property type="entry name" value="DUF318"/>
</dbReference>
<feature type="transmembrane region" description="Helical" evidence="7">
    <location>
        <begin position="139"/>
        <end position="158"/>
    </location>
</feature>
<organism evidence="8 9">
    <name type="scientific">Hujiaoplasma nucleasis</name>
    <dbReference type="NCBI Taxonomy" id="2725268"/>
    <lineage>
        <taxon>Bacteria</taxon>
        <taxon>Bacillati</taxon>
        <taxon>Mycoplasmatota</taxon>
        <taxon>Mollicutes</taxon>
        <taxon>Candidatus Izemoplasmatales</taxon>
        <taxon>Hujiaoplasmataceae</taxon>
        <taxon>Hujiaoplasma</taxon>
    </lineage>
</organism>
<feature type="transmembrane region" description="Helical" evidence="7">
    <location>
        <begin position="12"/>
        <end position="28"/>
    </location>
</feature>
<evidence type="ECO:0000313" key="8">
    <source>
        <dbReference type="EMBL" id="QLY39963.1"/>
    </source>
</evidence>